<proteinExistence type="predicted"/>
<dbReference type="InParanoid" id="A0A663F677"/>
<dbReference type="Proteomes" id="UP000472275">
    <property type="component" value="Chromosome 24"/>
</dbReference>
<keyword evidence="1" id="KW-0732">Signal</keyword>
<sequence>MVSKKVVASLLLVYVVSMLAEQTKGFVPFFTKSDFQKMQVTPKTGAGALNKPGKVFLPPSSPKLCQCTLFPRMTQPIDTGEKSCFQHLSAHWIAIAFCGEYSHPSASLRKMMGTHARSPN</sequence>
<dbReference type="Ensembl" id="ENSACCT00020020491.1">
    <property type="protein sequence ID" value="ENSACCP00020019628.1"/>
    <property type="gene ID" value="ENSACCG00020013499.1"/>
</dbReference>
<reference evidence="2" key="1">
    <citation type="submission" date="2025-08" db="UniProtKB">
        <authorList>
            <consortium name="Ensembl"/>
        </authorList>
    </citation>
    <scope>IDENTIFICATION</scope>
</reference>
<evidence type="ECO:0000256" key="1">
    <source>
        <dbReference type="SAM" id="SignalP"/>
    </source>
</evidence>
<reference evidence="2" key="2">
    <citation type="submission" date="2025-09" db="UniProtKB">
        <authorList>
            <consortium name="Ensembl"/>
        </authorList>
    </citation>
    <scope>IDENTIFICATION</scope>
</reference>
<feature type="signal peptide" evidence="1">
    <location>
        <begin position="1"/>
        <end position="25"/>
    </location>
</feature>
<evidence type="ECO:0000313" key="3">
    <source>
        <dbReference type="Proteomes" id="UP000472275"/>
    </source>
</evidence>
<feature type="chain" id="PRO_5025633092" evidence="1">
    <location>
        <begin position="26"/>
        <end position="120"/>
    </location>
</feature>
<evidence type="ECO:0000313" key="2">
    <source>
        <dbReference type="Ensembl" id="ENSACCP00020019628.1"/>
    </source>
</evidence>
<protein>
    <submittedName>
        <fullName evidence="2">Uncharacterized protein</fullName>
    </submittedName>
</protein>
<accession>A0A663F677</accession>
<dbReference type="AlphaFoldDB" id="A0A663F677"/>
<name>A0A663F677_AQUCH</name>
<organism evidence="2 3">
    <name type="scientific">Aquila chrysaetos chrysaetos</name>
    <dbReference type="NCBI Taxonomy" id="223781"/>
    <lineage>
        <taxon>Eukaryota</taxon>
        <taxon>Metazoa</taxon>
        <taxon>Chordata</taxon>
        <taxon>Craniata</taxon>
        <taxon>Vertebrata</taxon>
        <taxon>Euteleostomi</taxon>
        <taxon>Archelosauria</taxon>
        <taxon>Archosauria</taxon>
        <taxon>Dinosauria</taxon>
        <taxon>Saurischia</taxon>
        <taxon>Theropoda</taxon>
        <taxon>Coelurosauria</taxon>
        <taxon>Aves</taxon>
        <taxon>Neognathae</taxon>
        <taxon>Neoaves</taxon>
        <taxon>Telluraves</taxon>
        <taxon>Accipitrimorphae</taxon>
        <taxon>Accipitriformes</taxon>
        <taxon>Accipitridae</taxon>
        <taxon>Accipitrinae</taxon>
        <taxon>Aquila</taxon>
    </lineage>
</organism>
<keyword evidence="3" id="KW-1185">Reference proteome</keyword>